<gene>
    <name evidence="7 8" type="primary">nanE</name>
    <name evidence="8" type="ORF">NCTC10166_00255</name>
</gene>
<reference evidence="8 9" key="1">
    <citation type="submission" date="2019-01" db="EMBL/GenBank/DDBJ databases">
        <authorList>
            <consortium name="Pathogen Informatics"/>
        </authorList>
    </citation>
    <scope>NUCLEOTIDE SEQUENCE [LARGE SCALE GENOMIC DNA]</scope>
    <source>
        <strain evidence="8 9">NCTC10166</strain>
    </source>
</reference>
<dbReference type="PANTHER" id="PTHR36204:SF1">
    <property type="entry name" value="N-ACETYLMANNOSAMINE-6-PHOSPHATE 2-EPIMERASE-RELATED"/>
    <property type="match status" value="1"/>
</dbReference>
<sequence>MTKLKKGIFIVSCQALADEPMYGRDTVLKMARAAIQGGAEGIRTSQINNIKKIIKENFNVPIIGLVKKQYLNSDVYITPTIKELKQLIETNVDIIAIDATLRQRPKENLEKMVDYFYKNKKNHQLLMADCSDYEDVENAIKLKFDIIGTTMRGYTKKTQNQSNTENDYEFLKWCVKKLKNTKIKLIAEGGFNTPQDVKKAFLHNAYGVVVGSAITRIQFITKYFKENIN</sequence>
<dbReference type="Proteomes" id="UP000289440">
    <property type="component" value="Chromosome"/>
</dbReference>
<comment type="function">
    <text evidence="2 7">Converts N-acetylmannosamine-6-phosphate (ManNAc-6-P) to N-acetylglucosamine-6-phosphate (GlcNAc-6-P).</text>
</comment>
<dbReference type="GO" id="GO:0005975">
    <property type="term" value="P:carbohydrate metabolic process"/>
    <property type="evidence" value="ECO:0007669"/>
    <property type="project" value="UniProtKB-UniRule"/>
</dbReference>
<dbReference type="SUPFAM" id="SSF51366">
    <property type="entry name" value="Ribulose-phoshate binding barrel"/>
    <property type="match status" value="1"/>
</dbReference>
<evidence type="ECO:0000256" key="3">
    <source>
        <dbReference type="ARBA" id="ARBA00005081"/>
    </source>
</evidence>
<dbReference type="InterPro" id="IPR007260">
    <property type="entry name" value="NanE"/>
</dbReference>
<dbReference type="RefSeq" id="WP_129719690.1">
    <property type="nucleotide sequence ID" value="NZ_LR214951.1"/>
</dbReference>
<protein>
    <recommendedName>
        <fullName evidence="7">Putative N-acetylmannosamine-6-phosphate 2-epimerase</fullName>
        <ecNumber evidence="7">5.1.3.9</ecNumber>
    </recommendedName>
    <alternativeName>
        <fullName evidence="7">ManNAc-6-P epimerase</fullName>
    </alternativeName>
</protein>
<keyword evidence="9" id="KW-1185">Reference proteome</keyword>
<comment type="similarity">
    <text evidence="4 7">Belongs to the NanE family.</text>
</comment>
<comment type="pathway">
    <text evidence="3 7">Amino-sugar metabolism; N-acetylneuraminate degradation; D-fructose 6-phosphate from N-acetylneuraminate: step 3/5.</text>
</comment>
<dbReference type="GO" id="GO:0005829">
    <property type="term" value="C:cytosol"/>
    <property type="evidence" value="ECO:0007669"/>
    <property type="project" value="TreeGrafter"/>
</dbReference>
<dbReference type="GO" id="GO:0047465">
    <property type="term" value="F:N-acylglucosamine-6-phosphate 2-epimerase activity"/>
    <property type="evidence" value="ECO:0007669"/>
    <property type="project" value="UniProtKB-EC"/>
</dbReference>
<dbReference type="EC" id="5.1.3.9" evidence="7"/>
<evidence type="ECO:0000256" key="7">
    <source>
        <dbReference type="HAMAP-Rule" id="MF_01235"/>
    </source>
</evidence>
<dbReference type="PANTHER" id="PTHR36204">
    <property type="entry name" value="N-ACETYLMANNOSAMINE-6-PHOSPHATE 2-EPIMERASE-RELATED"/>
    <property type="match status" value="1"/>
</dbReference>
<dbReference type="Gene3D" id="3.20.20.70">
    <property type="entry name" value="Aldolase class I"/>
    <property type="match status" value="1"/>
</dbReference>
<evidence type="ECO:0000256" key="5">
    <source>
        <dbReference type="ARBA" id="ARBA00023235"/>
    </source>
</evidence>
<name>A0A449A4X2_9BACT</name>
<dbReference type="KEGG" id="mnu:NCTC10166_00255"/>
<keyword evidence="5 7" id="KW-0413">Isomerase</keyword>
<dbReference type="AlphaFoldDB" id="A0A449A4X2"/>
<evidence type="ECO:0000313" key="9">
    <source>
        <dbReference type="Proteomes" id="UP000289440"/>
    </source>
</evidence>
<comment type="catalytic activity">
    <reaction evidence="1 7">
        <text>an N-acyl-D-glucosamine 6-phosphate = an N-acyl-D-mannosamine 6-phosphate</text>
        <dbReference type="Rhea" id="RHEA:23932"/>
        <dbReference type="ChEBI" id="CHEBI:57599"/>
        <dbReference type="ChEBI" id="CHEBI:57666"/>
        <dbReference type="EC" id="5.1.3.9"/>
    </reaction>
</comment>
<dbReference type="GO" id="GO:0019262">
    <property type="term" value="P:N-acetylneuraminate catabolic process"/>
    <property type="evidence" value="ECO:0007669"/>
    <property type="project" value="UniProtKB-UniRule"/>
</dbReference>
<evidence type="ECO:0000256" key="6">
    <source>
        <dbReference type="ARBA" id="ARBA00023277"/>
    </source>
</evidence>
<evidence type="ECO:0000256" key="1">
    <source>
        <dbReference type="ARBA" id="ARBA00000056"/>
    </source>
</evidence>
<dbReference type="InterPro" id="IPR011060">
    <property type="entry name" value="RibuloseP-bd_barrel"/>
</dbReference>
<dbReference type="OrthoDB" id="9781704at2"/>
<keyword evidence="6 7" id="KW-0119">Carbohydrate metabolism</keyword>
<dbReference type="CDD" id="cd04729">
    <property type="entry name" value="NanE"/>
    <property type="match status" value="1"/>
</dbReference>
<dbReference type="GO" id="GO:0006053">
    <property type="term" value="P:N-acetylmannosamine catabolic process"/>
    <property type="evidence" value="ECO:0007669"/>
    <property type="project" value="TreeGrafter"/>
</dbReference>
<dbReference type="EMBL" id="LR214951">
    <property type="protein sequence ID" value="VEU59288.1"/>
    <property type="molecule type" value="Genomic_DNA"/>
</dbReference>
<evidence type="ECO:0000313" key="8">
    <source>
        <dbReference type="EMBL" id="VEU59288.1"/>
    </source>
</evidence>
<dbReference type="InterPro" id="IPR013785">
    <property type="entry name" value="Aldolase_TIM"/>
</dbReference>
<dbReference type="NCBIfam" id="NF002231">
    <property type="entry name" value="PRK01130.1"/>
    <property type="match status" value="1"/>
</dbReference>
<proteinExistence type="inferred from homology"/>
<dbReference type="HAMAP" id="MF_01235">
    <property type="entry name" value="ManNAc6P_epimer"/>
    <property type="match status" value="1"/>
</dbReference>
<accession>A0A449A4X2</accession>
<organism evidence="8 9">
    <name type="scientific">Mesomycoplasma neurolyticum</name>
    <dbReference type="NCBI Taxonomy" id="2120"/>
    <lineage>
        <taxon>Bacteria</taxon>
        <taxon>Bacillati</taxon>
        <taxon>Mycoplasmatota</taxon>
        <taxon>Mycoplasmoidales</taxon>
        <taxon>Metamycoplasmataceae</taxon>
        <taxon>Mesomycoplasma</taxon>
    </lineage>
</organism>
<evidence type="ECO:0000256" key="4">
    <source>
        <dbReference type="ARBA" id="ARBA00007439"/>
    </source>
</evidence>
<dbReference type="Pfam" id="PF04131">
    <property type="entry name" value="NanE"/>
    <property type="match status" value="1"/>
</dbReference>
<dbReference type="UniPathway" id="UPA00629">
    <property type="reaction ID" value="UER00682"/>
</dbReference>
<evidence type="ECO:0000256" key="2">
    <source>
        <dbReference type="ARBA" id="ARBA00002147"/>
    </source>
</evidence>